<dbReference type="EMBL" id="KQ435729">
    <property type="protein sequence ID" value="KOX77669.1"/>
    <property type="molecule type" value="Genomic_DNA"/>
</dbReference>
<keyword evidence="2" id="KW-1185">Reference proteome</keyword>
<proteinExistence type="predicted"/>
<dbReference type="Proteomes" id="UP000053105">
    <property type="component" value="Unassembled WGS sequence"/>
</dbReference>
<sequence>MHRADVALMSGMNSEARMRANILRGPRLLPAAGIDVDGVPARIPAGASRRRRFNAVGTTELRRTASPCVNLMPLFASPPPGGWRSWLLQRPPAFAEVDGTFGTFRGIFDLYRRV</sequence>
<dbReference type="AlphaFoldDB" id="A0A0M9A7W6"/>
<evidence type="ECO:0000313" key="2">
    <source>
        <dbReference type="Proteomes" id="UP000053105"/>
    </source>
</evidence>
<name>A0A0M9A7W6_9HYME</name>
<reference evidence="1 2" key="1">
    <citation type="submission" date="2015-07" db="EMBL/GenBank/DDBJ databases">
        <title>The genome of Melipona quadrifasciata.</title>
        <authorList>
            <person name="Pan H."/>
            <person name="Kapheim K."/>
        </authorList>
    </citation>
    <scope>NUCLEOTIDE SEQUENCE [LARGE SCALE GENOMIC DNA]</scope>
    <source>
        <strain evidence="1">0111107301</strain>
        <tissue evidence="1">Whole body</tissue>
    </source>
</reference>
<organism evidence="1 2">
    <name type="scientific">Melipona quadrifasciata</name>
    <dbReference type="NCBI Taxonomy" id="166423"/>
    <lineage>
        <taxon>Eukaryota</taxon>
        <taxon>Metazoa</taxon>
        <taxon>Ecdysozoa</taxon>
        <taxon>Arthropoda</taxon>
        <taxon>Hexapoda</taxon>
        <taxon>Insecta</taxon>
        <taxon>Pterygota</taxon>
        <taxon>Neoptera</taxon>
        <taxon>Endopterygota</taxon>
        <taxon>Hymenoptera</taxon>
        <taxon>Apocrita</taxon>
        <taxon>Aculeata</taxon>
        <taxon>Apoidea</taxon>
        <taxon>Anthophila</taxon>
        <taxon>Apidae</taxon>
        <taxon>Melipona</taxon>
    </lineage>
</organism>
<protein>
    <submittedName>
        <fullName evidence="1">Uncharacterized protein</fullName>
    </submittedName>
</protein>
<dbReference type="OrthoDB" id="10396136at2759"/>
<accession>A0A0M9A7W6</accession>
<gene>
    <name evidence="1" type="ORF">WN51_09334</name>
</gene>
<evidence type="ECO:0000313" key="1">
    <source>
        <dbReference type="EMBL" id="KOX77669.1"/>
    </source>
</evidence>